<accession>A0A397VWJ0</accession>
<reference evidence="1 2" key="1">
    <citation type="submission" date="2018-06" db="EMBL/GenBank/DDBJ databases">
        <title>Comparative genomics reveals the genomic features of Rhizophagus irregularis, R. cerebriforme, R. diaphanum and Gigaspora rosea, and their symbiotic lifestyle signature.</title>
        <authorList>
            <person name="Morin E."/>
            <person name="San Clemente H."/>
            <person name="Chen E.C.H."/>
            <person name="De La Providencia I."/>
            <person name="Hainaut M."/>
            <person name="Kuo A."/>
            <person name="Kohler A."/>
            <person name="Murat C."/>
            <person name="Tang N."/>
            <person name="Roy S."/>
            <person name="Loubradou J."/>
            <person name="Henrissat B."/>
            <person name="Grigoriev I.V."/>
            <person name="Corradi N."/>
            <person name="Roux C."/>
            <person name="Martin F.M."/>
        </authorList>
    </citation>
    <scope>NUCLEOTIDE SEQUENCE [LARGE SCALE GENOMIC DNA]</scope>
    <source>
        <strain evidence="1 2">DAOM 194757</strain>
    </source>
</reference>
<dbReference type="EMBL" id="QKWP01000145">
    <property type="protein sequence ID" value="RIB26181.1"/>
    <property type="molecule type" value="Genomic_DNA"/>
</dbReference>
<dbReference type="Proteomes" id="UP000266673">
    <property type="component" value="Unassembled WGS sequence"/>
</dbReference>
<name>A0A397VWJ0_9GLOM</name>
<evidence type="ECO:0000313" key="1">
    <source>
        <dbReference type="EMBL" id="RIB26181.1"/>
    </source>
</evidence>
<dbReference type="AlphaFoldDB" id="A0A397VWJ0"/>
<evidence type="ECO:0000313" key="2">
    <source>
        <dbReference type="Proteomes" id="UP000266673"/>
    </source>
</evidence>
<gene>
    <name evidence="1" type="ORF">C2G38_2164043</name>
</gene>
<sequence length="373" mass="43418">MGIYKSYKRRRYQARQVLKKLRKASNNLFNKTIAEIQALLFDLNQEQLDGIYKRLIELSKNEIINNEEQESSHDIEFPKRNFKKKLITLIQQLPNKEINVANHLLTTMRYPKEIHSLVRNSQTMTDNAFKNKIRSLFKINKRKYSSNTIWLASSISQVGSICMKSTIECTKIIYEFLIGEPPQNWISASTLRTWHHDISNFCITTQISQIKQASVFGIMVDESTRGETKNLVICYQAWNEQNQSPIALMTHLKNILRCNSETVSNVVIESIQNEGLDAMKFGYGFHIMQIVLNHFEQEAFEIISAGFSQNPHPYNLLYLAWSLHDGYNSSNNFEAFFANELIEAIDVLPSDEFEQLFDELEHGITKSYEYFEK</sequence>
<protein>
    <submittedName>
        <fullName evidence="1">Uncharacterized protein</fullName>
    </submittedName>
</protein>
<proteinExistence type="predicted"/>
<keyword evidence="2" id="KW-1185">Reference proteome</keyword>
<dbReference type="OrthoDB" id="10023262at2759"/>
<comment type="caution">
    <text evidence="1">The sequence shown here is derived from an EMBL/GenBank/DDBJ whole genome shotgun (WGS) entry which is preliminary data.</text>
</comment>
<organism evidence="1 2">
    <name type="scientific">Gigaspora rosea</name>
    <dbReference type="NCBI Taxonomy" id="44941"/>
    <lineage>
        <taxon>Eukaryota</taxon>
        <taxon>Fungi</taxon>
        <taxon>Fungi incertae sedis</taxon>
        <taxon>Mucoromycota</taxon>
        <taxon>Glomeromycotina</taxon>
        <taxon>Glomeromycetes</taxon>
        <taxon>Diversisporales</taxon>
        <taxon>Gigasporaceae</taxon>
        <taxon>Gigaspora</taxon>
    </lineage>
</organism>